<sequence>MRLYLDLLHQSGYPFGWVRPGEYALRVAMASRTLLPLNANIDLAGWKPTIDWAPERVPFIQCSLEEDALWSALCGRDDRANSNAEHFVPRVTVTYGSNAGSGSHFVSLAHYVLQRVMSATAARERRLPKSKISGAVEQLAGGRFRLVAMCFVVDVPQRSVNWRSPQEFMETLRELVDSRRESLKRRAQSLVSLVRRLLDPALESGSAAAIAKRMNPLGAPPQFA</sequence>
<name>A0A103QP74_9BURK</name>
<dbReference type="AlphaFoldDB" id="A0A103QP74"/>
<accession>A0A103QP74</accession>
<protein>
    <submittedName>
        <fullName evidence="1">Uncharacterized protein</fullName>
    </submittedName>
</protein>
<dbReference type="EMBL" id="LOXM01000281">
    <property type="protein sequence ID" value="KVG53025.1"/>
    <property type="molecule type" value="Genomic_DNA"/>
</dbReference>
<dbReference type="Proteomes" id="UP000064029">
    <property type="component" value="Unassembled WGS sequence"/>
</dbReference>
<evidence type="ECO:0000313" key="2">
    <source>
        <dbReference type="Proteomes" id="UP000064029"/>
    </source>
</evidence>
<comment type="caution">
    <text evidence="1">The sequence shown here is derived from an EMBL/GenBank/DDBJ whole genome shotgun (WGS) entry which is preliminary data.</text>
</comment>
<evidence type="ECO:0000313" key="1">
    <source>
        <dbReference type="EMBL" id="KVG53025.1"/>
    </source>
</evidence>
<gene>
    <name evidence="1" type="ORF">WJ33_08515</name>
</gene>
<organism evidence="1 2">
    <name type="scientific">Burkholderia ubonensis</name>
    <dbReference type="NCBI Taxonomy" id="101571"/>
    <lineage>
        <taxon>Bacteria</taxon>
        <taxon>Pseudomonadati</taxon>
        <taxon>Pseudomonadota</taxon>
        <taxon>Betaproteobacteria</taxon>
        <taxon>Burkholderiales</taxon>
        <taxon>Burkholderiaceae</taxon>
        <taxon>Burkholderia</taxon>
        <taxon>Burkholderia cepacia complex</taxon>
    </lineage>
</organism>
<proteinExistence type="predicted"/>
<reference evidence="1 2" key="1">
    <citation type="submission" date="2015-11" db="EMBL/GenBank/DDBJ databases">
        <title>Expanding the genomic diversity of Burkholderia species for the development of highly accurate diagnostics.</title>
        <authorList>
            <person name="Sahl J."/>
            <person name="Keim P."/>
            <person name="Wagner D."/>
        </authorList>
    </citation>
    <scope>NUCLEOTIDE SEQUENCE [LARGE SCALE GENOMIC DNA]</scope>
    <source>
        <strain evidence="1 2">MSMB2036</strain>
    </source>
</reference>